<evidence type="ECO:0000256" key="1">
    <source>
        <dbReference type="SAM" id="SignalP"/>
    </source>
</evidence>
<proteinExistence type="predicted"/>
<sequence length="127" mass="14232">MLSPLPWPIRAPRPWLAAAALSVLAAPAGADAPDPVHGRDLHERHCIDCHADIMGGDPTAIYDRENQRIGSLNELYEQVGRCRNSYGEAWPRSWVEDVTTWLNGHFYHFEPFDPVRQERSDGGVASE</sequence>
<name>A0A1I1UIN0_9GAMM</name>
<organism evidence="2 3">
    <name type="scientific">Thiohalospira halophila DSM 15071</name>
    <dbReference type="NCBI Taxonomy" id="1123397"/>
    <lineage>
        <taxon>Bacteria</taxon>
        <taxon>Pseudomonadati</taxon>
        <taxon>Pseudomonadota</taxon>
        <taxon>Gammaproteobacteria</taxon>
        <taxon>Thiohalospirales</taxon>
        <taxon>Thiohalospiraceae</taxon>
        <taxon>Thiohalospira</taxon>
    </lineage>
</organism>
<dbReference type="OrthoDB" id="9796294at2"/>
<gene>
    <name evidence="2" type="ORF">SAMN05660831_02165</name>
</gene>
<dbReference type="RefSeq" id="WP_093428791.1">
    <property type="nucleotide sequence ID" value="NZ_FOMJ01000007.1"/>
</dbReference>
<evidence type="ECO:0000313" key="3">
    <source>
        <dbReference type="Proteomes" id="UP000198611"/>
    </source>
</evidence>
<dbReference type="GO" id="GO:0020037">
    <property type="term" value="F:heme binding"/>
    <property type="evidence" value="ECO:0007669"/>
    <property type="project" value="InterPro"/>
</dbReference>
<dbReference type="AlphaFoldDB" id="A0A1I1UIN0"/>
<protein>
    <recommendedName>
        <fullName evidence="4">Cytochrome c domain-containing protein</fullName>
    </recommendedName>
</protein>
<evidence type="ECO:0000313" key="2">
    <source>
        <dbReference type="EMBL" id="SFD70445.1"/>
    </source>
</evidence>
<dbReference type="STRING" id="1123397.SAMN05660831_02165"/>
<keyword evidence="3" id="KW-1185">Reference proteome</keyword>
<reference evidence="2 3" key="1">
    <citation type="submission" date="2016-10" db="EMBL/GenBank/DDBJ databases">
        <authorList>
            <person name="de Groot N.N."/>
        </authorList>
    </citation>
    <scope>NUCLEOTIDE SEQUENCE [LARGE SCALE GENOMIC DNA]</scope>
    <source>
        <strain evidence="2 3">HL3</strain>
    </source>
</reference>
<accession>A0A1I1UIN0</accession>
<dbReference type="Proteomes" id="UP000198611">
    <property type="component" value="Unassembled WGS sequence"/>
</dbReference>
<dbReference type="GO" id="GO:0009055">
    <property type="term" value="F:electron transfer activity"/>
    <property type="evidence" value="ECO:0007669"/>
    <property type="project" value="InterPro"/>
</dbReference>
<dbReference type="EMBL" id="FOMJ01000007">
    <property type="protein sequence ID" value="SFD70445.1"/>
    <property type="molecule type" value="Genomic_DNA"/>
</dbReference>
<dbReference type="InterPro" id="IPR036909">
    <property type="entry name" value="Cyt_c-like_dom_sf"/>
</dbReference>
<keyword evidence="1" id="KW-0732">Signal</keyword>
<feature type="signal peptide" evidence="1">
    <location>
        <begin position="1"/>
        <end position="30"/>
    </location>
</feature>
<dbReference type="SUPFAM" id="SSF46626">
    <property type="entry name" value="Cytochrome c"/>
    <property type="match status" value="1"/>
</dbReference>
<feature type="chain" id="PRO_5011589148" description="Cytochrome c domain-containing protein" evidence="1">
    <location>
        <begin position="31"/>
        <end position="127"/>
    </location>
</feature>
<evidence type="ECO:0008006" key="4">
    <source>
        <dbReference type="Google" id="ProtNLM"/>
    </source>
</evidence>